<evidence type="ECO:0000313" key="2">
    <source>
        <dbReference type="Proteomes" id="UP001558613"/>
    </source>
</evidence>
<keyword evidence="2" id="KW-1185">Reference proteome</keyword>
<organism evidence="1 2">
    <name type="scientific">Cirrhinus molitorella</name>
    <name type="common">mud carp</name>
    <dbReference type="NCBI Taxonomy" id="172907"/>
    <lineage>
        <taxon>Eukaryota</taxon>
        <taxon>Metazoa</taxon>
        <taxon>Chordata</taxon>
        <taxon>Craniata</taxon>
        <taxon>Vertebrata</taxon>
        <taxon>Euteleostomi</taxon>
        <taxon>Actinopterygii</taxon>
        <taxon>Neopterygii</taxon>
        <taxon>Teleostei</taxon>
        <taxon>Ostariophysi</taxon>
        <taxon>Cypriniformes</taxon>
        <taxon>Cyprinidae</taxon>
        <taxon>Labeoninae</taxon>
        <taxon>Labeonini</taxon>
        <taxon>Cirrhinus</taxon>
    </lineage>
</organism>
<gene>
    <name evidence="1" type="ORF">QQF64_003097</name>
</gene>
<reference evidence="1 2" key="1">
    <citation type="submission" date="2023-09" db="EMBL/GenBank/DDBJ databases">
        <authorList>
            <person name="Wang M."/>
        </authorList>
    </citation>
    <scope>NUCLEOTIDE SEQUENCE [LARGE SCALE GENOMIC DNA]</scope>
    <source>
        <strain evidence="1">GT-2023</strain>
        <tissue evidence="1">Liver</tissue>
    </source>
</reference>
<dbReference type="Proteomes" id="UP001558613">
    <property type="component" value="Unassembled WGS sequence"/>
</dbReference>
<sequence length="212" mass="24042">MEELKQTMRDVARHMLNDPPSGAQRSRCVLTCLERKCGNSLEKLKCALGEYLQNGIHTSDLLERAVSFITLKRVLLSHDGYSRYSRDILRLFPDHTEDQPVQRSLTKAAAYFIEHVAAHIPHCLFELVHWLWTVRNSNKLKPHTFIWRFGSINRGAAASANQTHSEQRDLQHRDPDMTPTIISKELLPLNNKPLKPMAAQVSSGSRAPQAAA</sequence>
<evidence type="ECO:0000313" key="1">
    <source>
        <dbReference type="EMBL" id="KAL1265070.1"/>
    </source>
</evidence>
<protein>
    <submittedName>
        <fullName evidence="1">Uncharacterized protein</fullName>
    </submittedName>
</protein>
<accession>A0ABR3MJ11</accession>
<comment type="caution">
    <text evidence="1">The sequence shown here is derived from an EMBL/GenBank/DDBJ whole genome shotgun (WGS) entry which is preliminary data.</text>
</comment>
<proteinExistence type="predicted"/>
<dbReference type="EMBL" id="JAYMGO010000011">
    <property type="protein sequence ID" value="KAL1265070.1"/>
    <property type="molecule type" value="Genomic_DNA"/>
</dbReference>
<name>A0ABR3MJ11_9TELE</name>